<dbReference type="EC" id="2.4.1.-" evidence="11"/>
<evidence type="ECO:0000256" key="11">
    <source>
        <dbReference type="RuleBase" id="RU363063"/>
    </source>
</evidence>
<dbReference type="PANTHER" id="PTHR11214:SF314">
    <property type="entry name" value="HEXOSYLTRANSFERASE"/>
    <property type="match status" value="1"/>
</dbReference>
<dbReference type="GO" id="GO:0006493">
    <property type="term" value="P:protein O-linked glycosylation"/>
    <property type="evidence" value="ECO:0007669"/>
    <property type="project" value="TreeGrafter"/>
</dbReference>
<dbReference type="RefSeq" id="XP_013414866.1">
    <property type="nucleotide sequence ID" value="XM_013559412.1"/>
</dbReference>
<keyword evidence="9 11" id="KW-0472">Membrane</keyword>
<dbReference type="OrthoDB" id="2139606at2759"/>
<dbReference type="KEGG" id="lak:106176860"/>
<evidence type="ECO:0000313" key="13">
    <source>
        <dbReference type="RefSeq" id="XP_013414866.1"/>
    </source>
</evidence>
<dbReference type="AlphaFoldDB" id="A0A1S3JXT5"/>
<dbReference type="GO" id="GO:0000139">
    <property type="term" value="C:Golgi membrane"/>
    <property type="evidence" value="ECO:0007669"/>
    <property type="project" value="UniProtKB-SubCell"/>
</dbReference>
<evidence type="ECO:0000256" key="5">
    <source>
        <dbReference type="ARBA" id="ARBA00022692"/>
    </source>
</evidence>
<accession>A0A1S3JXT5</accession>
<keyword evidence="3 11" id="KW-0328">Glycosyltransferase</keyword>
<organism evidence="12 13">
    <name type="scientific">Lingula anatina</name>
    <name type="common">Brachiopod</name>
    <name type="synonym">Lingula unguis</name>
    <dbReference type="NCBI Taxonomy" id="7574"/>
    <lineage>
        <taxon>Eukaryota</taxon>
        <taxon>Metazoa</taxon>
        <taxon>Spiralia</taxon>
        <taxon>Lophotrochozoa</taxon>
        <taxon>Brachiopoda</taxon>
        <taxon>Linguliformea</taxon>
        <taxon>Lingulata</taxon>
        <taxon>Lingulida</taxon>
        <taxon>Linguloidea</taxon>
        <taxon>Lingulidae</taxon>
        <taxon>Lingula</taxon>
    </lineage>
</organism>
<comment type="subcellular location">
    <subcellularLocation>
        <location evidence="1 11">Golgi apparatus membrane</location>
        <topology evidence="1 11">Single-pass type II membrane protein</topology>
    </subcellularLocation>
</comment>
<dbReference type="PANTHER" id="PTHR11214">
    <property type="entry name" value="BETA-1,3-N-ACETYLGLUCOSAMINYLTRANSFERASE"/>
    <property type="match status" value="1"/>
</dbReference>
<feature type="transmembrane region" description="Helical" evidence="11">
    <location>
        <begin position="12"/>
        <end position="29"/>
    </location>
</feature>
<keyword evidence="6 11" id="KW-0735">Signal-anchor</keyword>
<dbReference type="STRING" id="7574.A0A1S3JXT5"/>
<keyword evidence="4" id="KW-0808">Transferase</keyword>
<protein>
    <recommendedName>
        <fullName evidence="11">Hexosyltransferase</fullName>
        <ecNumber evidence="11">2.4.1.-</ecNumber>
    </recommendedName>
</protein>
<reference evidence="13" key="1">
    <citation type="submission" date="2025-08" db="UniProtKB">
        <authorList>
            <consortium name="RefSeq"/>
        </authorList>
    </citation>
    <scope>IDENTIFICATION</scope>
    <source>
        <tissue evidence="13">Gonads</tissue>
    </source>
</reference>
<dbReference type="InParanoid" id="A0A1S3JXT5"/>
<dbReference type="FunFam" id="3.90.550.50:FF:000001">
    <property type="entry name" value="Hexosyltransferase"/>
    <property type="match status" value="1"/>
</dbReference>
<evidence type="ECO:0000256" key="9">
    <source>
        <dbReference type="ARBA" id="ARBA00023136"/>
    </source>
</evidence>
<proteinExistence type="inferred from homology"/>
<evidence type="ECO:0000256" key="4">
    <source>
        <dbReference type="ARBA" id="ARBA00022679"/>
    </source>
</evidence>
<comment type="similarity">
    <text evidence="2 11">Belongs to the glycosyltransferase 31 family.</text>
</comment>
<evidence type="ECO:0000256" key="10">
    <source>
        <dbReference type="ARBA" id="ARBA00023180"/>
    </source>
</evidence>
<gene>
    <name evidence="13" type="primary">LOC106176860</name>
</gene>
<keyword evidence="8 11" id="KW-0333">Golgi apparatus</keyword>
<dbReference type="Proteomes" id="UP000085678">
    <property type="component" value="Unplaced"/>
</dbReference>
<keyword evidence="12" id="KW-1185">Reference proteome</keyword>
<name>A0A1S3JXT5_LINAN</name>
<keyword evidence="7 11" id="KW-1133">Transmembrane helix</keyword>
<evidence type="ECO:0000256" key="3">
    <source>
        <dbReference type="ARBA" id="ARBA00022676"/>
    </source>
</evidence>
<evidence type="ECO:0000256" key="7">
    <source>
        <dbReference type="ARBA" id="ARBA00022989"/>
    </source>
</evidence>
<evidence type="ECO:0000256" key="6">
    <source>
        <dbReference type="ARBA" id="ARBA00022968"/>
    </source>
</evidence>
<dbReference type="Gene3D" id="3.90.550.50">
    <property type="match status" value="1"/>
</dbReference>
<keyword evidence="10" id="KW-0325">Glycoprotein</keyword>
<dbReference type="Pfam" id="PF01762">
    <property type="entry name" value="Galactosyl_T"/>
    <property type="match status" value="1"/>
</dbReference>
<evidence type="ECO:0000313" key="12">
    <source>
        <dbReference type="Proteomes" id="UP000085678"/>
    </source>
</evidence>
<sequence>MRRLKLTQKLVLSFLSILVSYFLISWILYHKPFDKHGLTNTDGHRGKSSIQTALQGTLYDNEKRENRQQDRILDFETEKNFFTTRSSIINPLNHSLLISPRDFCGNDVTILIVVLSEFTNLVRRKTIRNTWASTLEKPEGVRIAFIFGQQSAKKWNDRLEEESQKYQDIIKYDFPDIYSNLILKSLSILRWATDHCKNVNFVMKVDDDVFIMTSRLHSYFERLYPKRILRGHYNAHYTVLRDGKWLVTRDQYPFSEFPPYIAGGAYIMSLDVAETLFEAAKRVPLLPIEDAFITGILAKITGITIFSDGQFLTQFAHENLEIQSTICSKSYGSVLAILLGAPDEHSISKLMLLVNKCYREVQRLQALYGPKPPWRQH</sequence>
<keyword evidence="5 11" id="KW-0812">Transmembrane</keyword>
<dbReference type="GeneID" id="106176860"/>
<dbReference type="GO" id="GO:0016758">
    <property type="term" value="F:hexosyltransferase activity"/>
    <property type="evidence" value="ECO:0007669"/>
    <property type="project" value="InterPro"/>
</dbReference>
<evidence type="ECO:0000256" key="2">
    <source>
        <dbReference type="ARBA" id="ARBA00008661"/>
    </source>
</evidence>
<evidence type="ECO:0000256" key="8">
    <source>
        <dbReference type="ARBA" id="ARBA00023034"/>
    </source>
</evidence>
<dbReference type="InterPro" id="IPR002659">
    <property type="entry name" value="Glyco_trans_31"/>
</dbReference>
<evidence type="ECO:0000256" key="1">
    <source>
        <dbReference type="ARBA" id="ARBA00004323"/>
    </source>
</evidence>